<proteinExistence type="predicted"/>
<protein>
    <submittedName>
        <fullName evidence="2">Uncharacterized protein</fullName>
    </submittedName>
</protein>
<dbReference type="KEGG" id="paeb:NCGM1900_3446"/>
<comment type="caution">
    <text evidence="2">The sequence shown here is derived from an EMBL/GenBank/DDBJ whole genome shotgun (WGS) entry which is preliminary data.</text>
</comment>
<reference evidence="3" key="1">
    <citation type="submission" date="2015-06" db="EMBL/GenBank/DDBJ databases">
        <authorList>
            <person name="Radhakrishnan Rajesh"/>
            <person name="Underwood Anthony"/>
            <person name="Al-Shahib Ali"/>
        </authorList>
    </citation>
    <scope>NUCLEOTIDE SEQUENCE [LARGE SCALE GENOMIC DNA]</scope>
    <source>
        <strain evidence="3">P19_London_7_VIM_2_05_10</strain>
    </source>
</reference>
<dbReference type="Proteomes" id="UP000045039">
    <property type="component" value="Unassembled WGS sequence"/>
</dbReference>
<evidence type="ECO:0000256" key="1">
    <source>
        <dbReference type="SAM" id="MobiDB-lite"/>
    </source>
</evidence>
<feature type="region of interest" description="Disordered" evidence="1">
    <location>
        <begin position="1"/>
        <end position="42"/>
    </location>
</feature>
<name>A0A077T095_PSEAI</name>
<evidence type="ECO:0000313" key="3">
    <source>
        <dbReference type="Proteomes" id="UP000045039"/>
    </source>
</evidence>
<organism evidence="2 3">
    <name type="scientific">Pseudomonas aeruginosa</name>
    <dbReference type="NCBI Taxonomy" id="287"/>
    <lineage>
        <taxon>Bacteria</taxon>
        <taxon>Pseudomonadati</taxon>
        <taxon>Pseudomonadota</taxon>
        <taxon>Gammaproteobacteria</taxon>
        <taxon>Pseudomonadales</taxon>
        <taxon>Pseudomonadaceae</taxon>
        <taxon>Pseudomonas</taxon>
    </lineage>
</organism>
<dbReference type="EMBL" id="CVVU01000213">
    <property type="protein sequence ID" value="CRP26144.1"/>
    <property type="molecule type" value="Genomic_DNA"/>
</dbReference>
<accession>A0A077T095</accession>
<dbReference type="AlphaFoldDB" id="A0A077T095"/>
<sequence length="42" mass="4567">MSLSGGPDQSEHGSLGKFLSDSGCKRRHWVDNPGAEEPDLRL</sequence>
<evidence type="ECO:0000313" key="2">
    <source>
        <dbReference type="EMBL" id="CRP26144.1"/>
    </source>
</evidence>
<gene>
    <name evidence="2" type="ORF">PAERUG_P19_London_7_VIM_2_05_10_03918</name>
</gene>